<comment type="caution">
    <text evidence="2">The sequence shown here is derived from an EMBL/GenBank/DDBJ whole genome shotgun (WGS) entry which is preliminary data.</text>
</comment>
<reference evidence="2" key="1">
    <citation type="journal article" date="2019" name="bioRxiv">
        <title>The Genome of the Zebra Mussel, Dreissena polymorpha: A Resource for Invasive Species Research.</title>
        <authorList>
            <person name="McCartney M.A."/>
            <person name="Auch B."/>
            <person name="Kono T."/>
            <person name="Mallez S."/>
            <person name="Zhang Y."/>
            <person name="Obille A."/>
            <person name="Becker A."/>
            <person name="Abrahante J.E."/>
            <person name="Garbe J."/>
            <person name="Badalamenti J.P."/>
            <person name="Herman A."/>
            <person name="Mangelson H."/>
            <person name="Liachko I."/>
            <person name="Sullivan S."/>
            <person name="Sone E.D."/>
            <person name="Koren S."/>
            <person name="Silverstein K.A.T."/>
            <person name="Beckman K.B."/>
            <person name="Gohl D.M."/>
        </authorList>
    </citation>
    <scope>NUCLEOTIDE SEQUENCE</scope>
    <source>
        <strain evidence="2">Duluth1</strain>
        <tissue evidence="2">Whole animal</tissue>
    </source>
</reference>
<feature type="compositionally biased region" description="Polar residues" evidence="1">
    <location>
        <begin position="44"/>
        <end position="55"/>
    </location>
</feature>
<gene>
    <name evidence="2" type="ORF">DPMN_186902</name>
</gene>
<accession>A0A9D4DN10</accession>
<protein>
    <submittedName>
        <fullName evidence="2">Uncharacterized protein</fullName>
    </submittedName>
</protein>
<evidence type="ECO:0000256" key="1">
    <source>
        <dbReference type="SAM" id="MobiDB-lite"/>
    </source>
</evidence>
<dbReference type="Proteomes" id="UP000828390">
    <property type="component" value="Unassembled WGS sequence"/>
</dbReference>
<keyword evidence="3" id="KW-1185">Reference proteome</keyword>
<reference evidence="2" key="2">
    <citation type="submission" date="2020-11" db="EMBL/GenBank/DDBJ databases">
        <authorList>
            <person name="McCartney M.A."/>
            <person name="Auch B."/>
            <person name="Kono T."/>
            <person name="Mallez S."/>
            <person name="Becker A."/>
            <person name="Gohl D.M."/>
            <person name="Silverstein K.A.T."/>
            <person name="Koren S."/>
            <person name="Bechman K.B."/>
            <person name="Herman A."/>
            <person name="Abrahante J.E."/>
            <person name="Garbe J."/>
        </authorList>
    </citation>
    <scope>NUCLEOTIDE SEQUENCE</scope>
    <source>
        <strain evidence="2">Duluth1</strain>
        <tissue evidence="2">Whole animal</tissue>
    </source>
</reference>
<proteinExistence type="predicted"/>
<evidence type="ECO:0000313" key="3">
    <source>
        <dbReference type="Proteomes" id="UP000828390"/>
    </source>
</evidence>
<evidence type="ECO:0000313" key="2">
    <source>
        <dbReference type="EMBL" id="KAH3752286.1"/>
    </source>
</evidence>
<organism evidence="2 3">
    <name type="scientific">Dreissena polymorpha</name>
    <name type="common">Zebra mussel</name>
    <name type="synonym">Mytilus polymorpha</name>
    <dbReference type="NCBI Taxonomy" id="45954"/>
    <lineage>
        <taxon>Eukaryota</taxon>
        <taxon>Metazoa</taxon>
        <taxon>Spiralia</taxon>
        <taxon>Lophotrochozoa</taxon>
        <taxon>Mollusca</taxon>
        <taxon>Bivalvia</taxon>
        <taxon>Autobranchia</taxon>
        <taxon>Heteroconchia</taxon>
        <taxon>Euheterodonta</taxon>
        <taxon>Imparidentia</taxon>
        <taxon>Neoheterodontei</taxon>
        <taxon>Myida</taxon>
        <taxon>Dreissenoidea</taxon>
        <taxon>Dreissenidae</taxon>
        <taxon>Dreissena</taxon>
    </lineage>
</organism>
<dbReference type="EMBL" id="JAIWYP010000010">
    <property type="protein sequence ID" value="KAH3752286.1"/>
    <property type="molecule type" value="Genomic_DNA"/>
</dbReference>
<feature type="region of interest" description="Disordered" evidence="1">
    <location>
        <begin position="36"/>
        <end position="55"/>
    </location>
</feature>
<name>A0A9D4DN10_DREPO</name>
<dbReference type="AlphaFoldDB" id="A0A9D4DN10"/>
<sequence length="55" mass="5808">MQSAEREESNAGLFYGLAGWFAEVVSNPDVSGSFEGKAGVDITRGSQTKQNPCAI</sequence>